<organism evidence="9 10">
    <name type="scientific">Hamadaea flava</name>
    <dbReference type="NCBI Taxonomy" id="1742688"/>
    <lineage>
        <taxon>Bacteria</taxon>
        <taxon>Bacillati</taxon>
        <taxon>Actinomycetota</taxon>
        <taxon>Actinomycetes</taxon>
        <taxon>Micromonosporales</taxon>
        <taxon>Micromonosporaceae</taxon>
        <taxon>Hamadaea</taxon>
    </lineage>
</organism>
<keyword evidence="7" id="KW-0732">Signal</keyword>
<feature type="domain" description="Pectate lyase" evidence="8">
    <location>
        <begin position="104"/>
        <end position="358"/>
    </location>
</feature>
<reference evidence="10" key="1">
    <citation type="journal article" date="2019" name="Int. J. Syst. Evol. Microbiol.">
        <title>The Global Catalogue of Microorganisms (GCM) 10K type strain sequencing project: providing services to taxonomists for standard genome sequencing and annotation.</title>
        <authorList>
            <consortium name="The Broad Institute Genomics Platform"/>
            <consortium name="The Broad Institute Genome Sequencing Center for Infectious Disease"/>
            <person name="Wu L."/>
            <person name="Ma J."/>
        </authorList>
    </citation>
    <scope>NUCLEOTIDE SEQUENCE [LARGE SCALE GENOMIC DNA]</scope>
    <source>
        <strain evidence="10">CGMCC 4.7289</strain>
    </source>
</reference>
<dbReference type="Pfam" id="PF01095">
    <property type="entry name" value="Pectinesterase"/>
    <property type="match status" value="1"/>
</dbReference>
<comment type="caution">
    <text evidence="9">The sequence shown here is derived from an EMBL/GenBank/DDBJ whole genome shotgun (WGS) entry which is preliminary data.</text>
</comment>
<keyword evidence="4 6" id="KW-0456">Lyase</keyword>
<dbReference type="PROSITE" id="PS00503">
    <property type="entry name" value="PECTINESTERASE_2"/>
    <property type="match status" value="1"/>
</dbReference>
<evidence type="ECO:0000313" key="10">
    <source>
        <dbReference type="Proteomes" id="UP001595816"/>
    </source>
</evidence>
<dbReference type="Gene3D" id="2.160.20.10">
    <property type="entry name" value="Single-stranded right-handed beta-helix, Pectin lyase-like"/>
    <property type="match status" value="2"/>
</dbReference>
<dbReference type="InterPro" id="IPR033131">
    <property type="entry name" value="Pectinesterase_Asp_AS"/>
</dbReference>
<dbReference type="Proteomes" id="UP001595816">
    <property type="component" value="Unassembled WGS sequence"/>
</dbReference>
<dbReference type="InterPro" id="IPR011050">
    <property type="entry name" value="Pectin_lyase_fold/virulence"/>
</dbReference>
<comment type="similarity">
    <text evidence="1">Belongs to the pectinesterase family.</text>
</comment>
<dbReference type="SUPFAM" id="SSF51126">
    <property type="entry name" value="Pectin lyase-like"/>
    <property type="match status" value="2"/>
</dbReference>
<accession>A0ABV8LS44</accession>
<dbReference type="SMART" id="SM00656">
    <property type="entry name" value="Amb_all"/>
    <property type="match status" value="1"/>
</dbReference>
<sequence length="747" mass="79535">MRTTRLVLALSLVALGLTGVAEPAAAQGPQAGPGREALAAKDGWASATTGTTGGGAADAAHTFVVHDRAGLLAALGDGADSAPRMVYVAGKVDGDAAPDGCAKYADPGYTREAYLAAYDPAVWGRAAKPSGPLETARAASQANQSAETKIRVYGNTTIYGLGGGARLSGTNLMLSAADNVVIRNLDIEAPVDCFPSWDPTDGAEGNWNSEYDAITLTYASTHVWIDHNSFSDGRYPDSAQPLYFGRPYQWHDGLVDLIRGSDFVTMSWNVFVDHDKTHLIGNTDKTTNGDEGKLHVTIHHNVYRNSGQRVPRVRFGQVDVYDNLYQVTDPDAYSYSWGVGVSSAIVAQHNAFELPDGVDPAKVIKYWKGTAITASDNLVNGVVVDLLSAYNSANVDQLGADAGWTPALRATVHAPTQLARVLRDLAGAGRAGREETITVDPRGEFPTVQAAVDAAPTGSPTRVTIRVRPGVYRGVVTVPADKPNLAIVGTTGRARDVVIVENHCNGCLKPDGTTYGTTGSATVTLKGDGFVARDLTFANDFDEAAHPEISSKQAVAVKTTGDRILFDDVRFLGNQDTLYVDTSVVTSTARVYVRDSYIEGDVDFIFGRATAVFDHVRIHGLDRGLNPAGYFTAASTQLFNPHGFLIIHSTLTSDAPAQTYYLGRPWHPSNDPNAQAQVVIRESGLPAAIKSTPWTDMSGFSWRDARFAEYATTGPGALGDPADRPQLTDPAAYTVATYLGDWTPPPC</sequence>
<evidence type="ECO:0000256" key="5">
    <source>
        <dbReference type="PROSITE-ProRule" id="PRU10040"/>
    </source>
</evidence>
<name>A0ABV8LS44_9ACTN</name>
<keyword evidence="6" id="KW-0964">Secreted</keyword>
<evidence type="ECO:0000256" key="6">
    <source>
        <dbReference type="RuleBase" id="RU361173"/>
    </source>
</evidence>
<keyword evidence="10" id="KW-1185">Reference proteome</keyword>
<dbReference type="PANTHER" id="PTHR31321">
    <property type="entry name" value="ACYL-COA THIOESTER HYDROLASE YBHC-RELATED"/>
    <property type="match status" value="1"/>
</dbReference>
<dbReference type="InterPro" id="IPR012334">
    <property type="entry name" value="Pectin_lyas_fold"/>
</dbReference>
<keyword evidence="6" id="KW-0624">Polysaccharide degradation</keyword>
<keyword evidence="2" id="KW-0378">Hydrolase</keyword>
<keyword evidence="6" id="KW-0119">Carbohydrate metabolism</keyword>
<evidence type="ECO:0000259" key="8">
    <source>
        <dbReference type="SMART" id="SM00656"/>
    </source>
</evidence>
<evidence type="ECO:0000313" key="9">
    <source>
        <dbReference type="EMBL" id="MFC4133296.1"/>
    </source>
</evidence>
<evidence type="ECO:0000256" key="2">
    <source>
        <dbReference type="ARBA" id="ARBA00022801"/>
    </source>
</evidence>
<evidence type="ECO:0000256" key="7">
    <source>
        <dbReference type="SAM" id="SignalP"/>
    </source>
</evidence>
<comment type="subcellular location">
    <subcellularLocation>
        <location evidence="6">Secreted</location>
    </subcellularLocation>
</comment>
<feature type="active site" evidence="5">
    <location>
        <position position="603"/>
    </location>
</feature>
<proteinExistence type="inferred from homology"/>
<evidence type="ECO:0000256" key="1">
    <source>
        <dbReference type="ARBA" id="ARBA00008891"/>
    </source>
</evidence>
<protein>
    <submittedName>
        <fullName evidence="9">Pectinesterase family protein</fullName>
    </submittedName>
</protein>
<dbReference type="InterPro" id="IPR000070">
    <property type="entry name" value="Pectinesterase_cat"/>
</dbReference>
<dbReference type="PANTHER" id="PTHR31321:SF57">
    <property type="entry name" value="PECTINESTERASE 53-RELATED"/>
    <property type="match status" value="1"/>
</dbReference>
<dbReference type="RefSeq" id="WP_253760903.1">
    <property type="nucleotide sequence ID" value="NZ_JAMZDZ010000001.1"/>
</dbReference>
<feature type="chain" id="PRO_5046752439" evidence="7">
    <location>
        <begin position="27"/>
        <end position="747"/>
    </location>
</feature>
<gene>
    <name evidence="9" type="ORF">ACFOZ4_22025</name>
</gene>
<evidence type="ECO:0000256" key="4">
    <source>
        <dbReference type="ARBA" id="ARBA00023239"/>
    </source>
</evidence>
<evidence type="ECO:0000256" key="3">
    <source>
        <dbReference type="ARBA" id="ARBA00023085"/>
    </source>
</evidence>
<dbReference type="EMBL" id="JBHSAY010000010">
    <property type="protein sequence ID" value="MFC4133296.1"/>
    <property type="molecule type" value="Genomic_DNA"/>
</dbReference>
<keyword evidence="3" id="KW-0063">Aspartyl esterase</keyword>
<dbReference type="InterPro" id="IPR002022">
    <property type="entry name" value="Pec_lyase"/>
</dbReference>
<comment type="similarity">
    <text evidence="6">Belongs to the polysaccharide lyase 1 family.</text>
</comment>
<feature type="signal peptide" evidence="7">
    <location>
        <begin position="1"/>
        <end position="26"/>
    </location>
</feature>
<dbReference type="Pfam" id="PF00544">
    <property type="entry name" value="Pectate_lyase_4"/>
    <property type="match status" value="1"/>
</dbReference>